<organism evidence="12">
    <name type="scientific">Arsenophonus nasoniae</name>
    <name type="common">son-killer infecting Nasonia vitripennis</name>
    <dbReference type="NCBI Taxonomy" id="638"/>
    <lineage>
        <taxon>Bacteria</taxon>
        <taxon>Pseudomonadati</taxon>
        <taxon>Pseudomonadota</taxon>
        <taxon>Gammaproteobacteria</taxon>
        <taxon>Enterobacterales</taxon>
        <taxon>Morganellaceae</taxon>
        <taxon>Arsenophonus</taxon>
    </lineage>
</organism>
<evidence type="ECO:0000256" key="5">
    <source>
        <dbReference type="ARBA" id="ARBA00022842"/>
    </source>
</evidence>
<evidence type="ECO:0000313" key="12">
    <source>
        <dbReference type="EMBL" id="CBA72000.1"/>
    </source>
</evidence>
<evidence type="ECO:0000256" key="4">
    <source>
        <dbReference type="ARBA" id="ARBA00022832"/>
    </source>
</evidence>
<dbReference type="Pfam" id="PF01648">
    <property type="entry name" value="ACPS"/>
    <property type="match status" value="1"/>
</dbReference>
<comment type="subcellular location">
    <subcellularLocation>
        <location evidence="10">Cytoplasm</location>
    </subcellularLocation>
</comment>
<dbReference type="AlphaFoldDB" id="D2TX93"/>
<comment type="function">
    <text evidence="10">Transfers the 4'-phosphopantetheine moiety from coenzyme A to a Ser of acyl-carrier-protein.</text>
</comment>
<dbReference type="EMBL" id="FN545167">
    <property type="protein sequence ID" value="CBA72000.1"/>
    <property type="molecule type" value="Genomic_DNA"/>
</dbReference>
<dbReference type="GO" id="GO:0008897">
    <property type="term" value="F:holo-[acyl-carrier-protein] synthase activity"/>
    <property type="evidence" value="ECO:0007669"/>
    <property type="project" value="UniProtKB-UniRule"/>
</dbReference>
<dbReference type="SUPFAM" id="SSF56214">
    <property type="entry name" value="4'-phosphopantetheinyl transferase"/>
    <property type="match status" value="1"/>
</dbReference>
<dbReference type="NCBIfam" id="TIGR00516">
    <property type="entry name" value="acpS"/>
    <property type="match status" value="1"/>
</dbReference>
<gene>
    <name evidence="10 12" type="primary">acpS</name>
    <name evidence="12" type="ORF">ARN_07060</name>
</gene>
<dbReference type="InterPro" id="IPR002582">
    <property type="entry name" value="ACPS"/>
</dbReference>
<evidence type="ECO:0000256" key="1">
    <source>
        <dbReference type="ARBA" id="ARBA00022516"/>
    </source>
</evidence>
<dbReference type="InterPro" id="IPR008278">
    <property type="entry name" value="4-PPantetheinyl_Trfase_dom"/>
</dbReference>
<evidence type="ECO:0000256" key="6">
    <source>
        <dbReference type="ARBA" id="ARBA00023098"/>
    </source>
</evidence>
<feature type="domain" description="4'-phosphopantetheinyl transferase" evidence="11">
    <location>
        <begin position="1"/>
        <end position="117"/>
    </location>
</feature>
<keyword evidence="2 10" id="KW-0808">Transferase</keyword>
<keyword evidence="4 10" id="KW-0276">Fatty acid metabolism</keyword>
<evidence type="ECO:0000256" key="8">
    <source>
        <dbReference type="ARBA" id="ARBA00050875"/>
    </source>
</evidence>
<sequence>MGTDLVEIVRIEQIIERLEERLAKRILSAQEWWQYQNHSQPVRFLAKRFAVKEAAAKALGTGIRNGLALNQFEVFNDELGKPGLNLLGQAKILAGSLGVQHIHVSLSDEQNYACATVIMES</sequence>
<dbReference type="NCBIfam" id="TIGR00556">
    <property type="entry name" value="pantethn_trn"/>
    <property type="match status" value="1"/>
</dbReference>
<evidence type="ECO:0000256" key="2">
    <source>
        <dbReference type="ARBA" id="ARBA00022679"/>
    </source>
</evidence>
<keyword evidence="10" id="KW-0963">Cytoplasm</keyword>
<dbReference type="EC" id="2.7.8.7" evidence="10"/>
<name>D2TX93_9GAMM</name>
<dbReference type="HAMAP" id="MF_00101">
    <property type="entry name" value="AcpS"/>
    <property type="match status" value="1"/>
</dbReference>
<dbReference type="GO" id="GO:0005737">
    <property type="term" value="C:cytoplasm"/>
    <property type="evidence" value="ECO:0007669"/>
    <property type="project" value="UniProtKB-SubCell"/>
</dbReference>
<accession>D2TX93</accession>
<protein>
    <recommendedName>
        <fullName evidence="10">Holo-[acyl-carrier-protein] synthase</fullName>
        <shortName evidence="10">Holo-ACP synthase</shortName>
        <ecNumber evidence="10">2.7.8.7</ecNumber>
    </recommendedName>
    <alternativeName>
        <fullName evidence="10">4'-phosphopantetheinyl transferase AcpS</fullName>
    </alternativeName>
</protein>
<keyword evidence="1 10" id="KW-0444">Lipid biosynthesis</keyword>
<comment type="catalytic activity">
    <reaction evidence="8 10">
        <text>apo-[ACP] + CoA = holo-[ACP] + adenosine 3',5'-bisphosphate + H(+)</text>
        <dbReference type="Rhea" id="RHEA:12068"/>
        <dbReference type="Rhea" id="RHEA-COMP:9685"/>
        <dbReference type="Rhea" id="RHEA-COMP:9690"/>
        <dbReference type="ChEBI" id="CHEBI:15378"/>
        <dbReference type="ChEBI" id="CHEBI:29999"/>
        <dbReference type="ChEBI" id="CHEBI:57287"/>
        <dbReference type="ChEBI" id="CHEBI:58343"/>
        <dbReference type="ChEBI" id="CHEBI:64479"/>
        <dbReference type="EC" id="2.7.8.7"/>
    </reaction>
</comment>
<comment type="function">
    <text evidence="9">Transfers the 4'-phosphopantetheine moiety from coenzyme A to the 'Ser-36' of acyl-carrier-protein.</text>
</comment>
<feature type="binding site" evidence="10">
    <location>
        <position position="4"/>
    </location>
    <ligand>
        <name>Mg(2+)</name>
        <dbReference type="ChEBI" id="CHEBI:18420"/>
    </ligand>
</feature>
<dbReference type="GO" id="GO:0000287">
    <property type="term" value="F:magnesium ion binding"/>
    <property type="evidence" value="ECO:0007669"/>
    <property type="project" value="UniProtKB-UniRule"/>
</dbReference>
<dbReference type="FunFam" id="3.90.470.20:FF:000001">
    <property type="entry name" value="Holo-[acyl-carrier-protein] synthase"/>
    <property type="match status" value="1"/>
</dbReference>
<keyword evidence="7 10" id="KW-0275">Fatty acid biosynthesis</keyword>
<dbReference type="InterPro" id="IPR004568">
    <property type="entry name" value="Ppantetheine-prot_Trfase_dom"/>
</dbReference>
<keyword evidence="3 10" id="KW-0479">Metal-binding</keyword>
<proteinExistence type="inferred from homology"/>
<reference evidence="12" key="1">
    <citation type="journal article" date="2010" name="Insect Mol. Biol.">
        <title>The draft genome sequence of Arsenophonus nasoniae, son-killer bacterium of Nasonia vitripennis, reveals genes associated with virulence and symbiosis.</title>
        <authorList>
            <person name="Wilkes T."/>
            <person name="Darby A.C."/>
            <person name="Choi J."/>
            <person name="Colborne J.K."/>
            <person name="Werren J.H."/>
            <person name="Hurst G.D.D."/>
        </authorList>
    </citation>
    <scope>NUCLEOTIDE SEQUENCE</scope>
</reference>
<evidence type="ECO:0000256" key="10">
    <source>
        <dbReference type="HAMAP-Rule" id="MF_00101"/>
    </source>
</evidence>
<dbReference type="InterPro" id="IPR037143">
    <property type="entry name" value="4-PPantetheinyl_Trfase_dom_sf"/>
</dbReference>
<dbReference type="Gene3D" id="3.90.470.20">
    <property type="entry name" value="4'-phosphopantetheinyl transferase domain"/>
    <property type="match status" value="1"/>
</dbReference>
<evidence type="ECO:0000256" key="3">
    <source>
        <dbReference type="ARBA" id="ARBA00022723"/>
    </source>
</evidence>
<evidence type="ECO:0000259" key="11">
    <source>
        <dbReference type="Pfam" id="PF01648"/>
    </source>
</evidence>
<evidence type="ECO:0000256" key="7">
    <source>
        <dbReference type="ARBA" id="ARBA00023160"/>
    </source>
</evidence>
<comment type="similarity">
    <text evidence="10">Belongs to the P-Pant transferase superfamily. AcpS family.</text>
</comment>
<keyword evidence="6 10" id="KW-0443">Lipid metabolism</keyword>
<keyword evidence="5 10" id="KW-0460">Magnesium</keyword>
<evidence type="ECO:0000256" key="9">
    <source>
        <dbReference type="ARBA" id="ARBA00054726"/>
    </source>
</evidence>
<dbReference type="GO" id="GO:0006633">
    <property type="term" value="P:fatty acid biosynthetic process"/>
    <property type="evidence" value="ECO:0007669"/>
    <property type="project" value="UniProtKB-UniRule"/>
</dbReference>
<feature type="binding site" evidence="10">
    <location>
        <position position="53"/>
    </location>
    <ligand>
        <name>Mg(2+)</name>
        <dbReference type="ChEBI" id="CHEBI:18420"/>
    </ligand>
</feature>
<comment type="cofactor">
    <cofactor evidence="10">
        <name>Mg(2+)</name>
        <dbReference type="ChEBI" id="CHEBI:18420"/>
    </cofactor>
</comment>